<feature type="region of interest" description="Disordered" evidence="3">
    <location>
        <begin position="527"/>
        <end position="546"/>
    </location>
</feature>
<evidence type="ECO:0000313" key="6">
    <source>
        <dbReference type="Proteomes" id="UP001152747"/>
    </source>
</evidence>
<evidence type="ECO:0000256" key="3">
    <source>
        <dbReference type="SAM" id="MobiDB-lite"/>
    </source>
</evidence>
<gene>
    <name evidence="5" type="ORF">CAMP_LOCUS12404</name>
</gene>
<name>A0A9P1ITA6_9PELO</name>
<dbReference type="GO" id="GO:0008270">
    <property type="term" value="F:zinc ion binding"/>
    <property type="evidence" value="ECO:0007669"/>
    <property type="project" value="UniProtKB-KW"/>
</dbReference>
<accession>A0A9P1ITA6</accession>
<keyword evidence="1" id="KW-0479">Metal-binding</keyword>
<keyword evidence="6" id="KW-1185">Reference proteome</keyword>
<reference evidence="5" key="1">
    <citation type="submission" date="2022-11" db="EMBL/GenBank/DDBJ databases">
        <authorList>
            <person name="Kikuchi T."/>
        </authorList>
    </citation>
    <scope>NUCLEOTIDE SEQUENCE</scope>
    <source>
        <strain evidence="5">PS1010</strain>
    </source>
</reference>
<evidence type="ECO:0000256" key="2">
    <source>
        <dbReference type="SAM" id="Coils"/>
    </source>
</evidence>
<feature type="compositionally biased region" description="Basic residues" evidence="3">
    <location>
        <begin position="530"/>
        <end position="540"/>
    </location>
</feature>
<keyword evidence="1" id="KW-0862">Zinc</keyword>
<dbReference type="Proteomes" id="UP001152747">
    <property type="component" value="Unassembled WGS sequence"/>
</dbReference>
<dbReference type="AlphaFoldDB" id="A0A9P1ITA6"/>
<evidence type="ECO:0000259" key="4">
    <source>
        <dbReference type="PROSITE" id="PS50158"/>
    </source>
</evidence>
<dbReference type="SUPFAM" id="SSF50630">
    <property type="entry name" value="Acid proteases"/>
    <property type="match status" value="1"/>
</dbReference>
<dbReference type="PROSITE" id="PS50158">
    <property type="entry name" value="ZF_CCHC"/>
    <property type="match status" value="1"/>
</dbReference>
<feature type="compositionally biased region" description="Basic and acidic residues" evidence="3">
    <location>
        <begin position="302"/>
        <end position="311"/>
    </location>
</feature>
<dbReference type="CDD" id="cd00303">
    <property type="entry name" value="retropepsin_like"/>
    <property type="match status" value="1"/>
</dbReference>
<comment type="caution">
    <text evidence="5">The sequence shown here is derived from an EMBL/GenBank/DDBJ whole genome shotgun (WGS) entry which is preliminary data.</text>
</comment>
<feature type="coiled-coil region" evidence="2">
    <location>
        <begin position="164"/>
        <end position="244"/>
    </location>
</feature>
<dbReference type="GO" id="GO:0003676">
    <property type="term" value="F:nucleic acid binding"/>
    <property type="evidence" value="ECO:0007669"/>
    <property type="project" value="InterPro"/>
</dbReference>
<dbReference type="InterPro" id="IPR001878">
    <property type="entry name" value="Znf_CCHC"/>
</dbReference>
<dbReference type="SMART" id="SM00343">
    <property type="entry name" value="ZnF_C2HC"/>
    <property type="match status" value="1"/>
</dbReference>
<dbReference type="InterPro" id="IPR021109">
    <property type="entry name" value="Peptidase_aspartic_dom_sf"/>
</dbReference>
<feature type="compositionally biased region" description="Basic and acidic residues" evidence="3">
    <location>
        <begin position="747"/>
        <end position="766"/>
    </location>
</feature>
<protein>
    <recommendedName>
        <fullName evidence="4">CCHC-type domain-containing protein</fullName>
    </recommendedName>
</protein>
<dbReference type="SUPFAM" id="SSF57756">
    <property type="entry name" value="Retrovirus zinc finger-like domains"/>
    <property type="match status" value="1"/>
</dbReference>
<feature type="domain" description="CCHC-type" evidence="4">
    <location>
        <begin position="552"/>
        <end position="567"/>
    </location>
</feature>
<evidence type="ECO:0000313" key="5">
    <source>
        <dbReference type="EMBL" id="CAI5449767.1"/>
    </source>
</evidence>
<dbReference type="GO" id="GO:0019899">
    <property type="term" value="F:enzyme binding"/>
    <property type="evidence" value="ECO:0007669"/>
    <property type="project" value="UniProtKB-ARBA"/>
</dbReference>
<organism evidence="5 6">
    <name type="scientific">Caenorhabditis angaria</name>
    <dbReference type="NCBI Taxonomy" id="860376"/>
    <lineage>
        <taxon>Eukaryota</taxon>
        <taxon>Metazoa</taxon>
        <taxon>Ecdysozoa</taxon>
        <taxon>Nematoda</taxon>
        <taxon>Chromadorea</taxon>
        <taxon>Rhabditida</taxon>
        <taxon>Rhabditina</taxon>
        <taxon>Rhabditomorpha</taxon>
        <taxon>Rhabditoidea</taxon>
        <taxon>Rhabditidae</taxon>
        <taxon>Peloderinae</taxon>
        <taxon>Caenorhabditis</taxon>
    </lineage>
</organism>
<dbReference type="EMBL" id="CANHGI010000004">
    <property type="protein sequence ID" value="CAI5449767.1"/>
    <property type="molecule type" value="Genomic_DNA"/>
</dbReference>
<keyword evidence="2" id="KW-0175">Coiled coil</keyword>
<feature type="region of interest" description="Disordered" evidence="3">
    <location>
        <begin position="289"/>
        <end position="311"/>
    </location>
</feature>
<sequence length="884" mass="102504">MCTANAPSCKRLTTGVKELFDCQKDIGYFGLVENSTSKMAAASENMQNIGSVSSGLEDSTGHEEDIGMMFDEKAADWIMIAQEAREDAKKWKLSERQADVVLNPLMKKVEQRVEDLRGMVKEKWAQMPNRDEMRCLRYLRRGNKTNVKKLAQLMEKGTELVIWERENGEKLENIEKNVKEERQKFILQVEELNGKLKNNEEEIWKKNEKLKRYEQKFEEMMVLMEQKDELMMKLKMENEEKRKRELSPTPSVRMMNLDIVDDGNEMDETMKKVEDILKMGTVRETKSMEICKSESLGSSRSDNTEKVKEKRVEKWVKEQKAGNIENLRDEKAEIVEKEGSRGKKSGKSSSSGSRQSVREELMNVARFMKISTMPDPEIYYGKPQENLDDFLSLFEMKYKQNMESSMEMAAVMKAKFLRGEAKKLFETIELKEEMTWKEIVEKFKKAMNASRTSQRGRAVEKWQDLRIRQDQSLQGYLIVVDSLAKEAFSSSREEVDIFKTAKLLQAAKRNPTLLGLLAVKKNDEKDGFQMKRRNRKRKKDGKSASENGRDLRKCFICGEEGHIAVKCSGTKKVNTIRGRKWEDMKENVKIFGKYATILIDSGAMVNVISTGKLEKLKRNVENWKKFILEEENAKSSIYDCSGKRLNVIGVWSIEIEIRNMKKVVKFHIIQSWEDMLILGLESFGTFGIYLRFDSEKKMGENEKNAGKLGNLDKKCETGAAKDLKEKGKLGNYVKSDYFSRNGSSNVEEDRVEKSENEKRKVRKVEEGEMANVEDEDRNGKLENDEVWMGNVLCDTLFEVETEKKKVEERKVNENGKAKVQNGYEDRKLGKEEISVGMILRRNFAEIRRIEMEKEDDRVGRSQNWKGTKKDEEELQYGVCQKCRL</sequence>
<evidence type="ECO:0000256" key="1">
    <source>
        <dbReference type="PROSITE-ProRule" id="PRU00047"/>
    </source>
</evidence>
<dbReference type="InterPro" id="IPR036875">
    <property type="entry name" value="Znf_CCHC_sf"/>
</dbReference>
<proteinExistence type="predicted"/>
<dbReference type="Gene3D" id="2.40.70.10">
    <property type="entry name" value="Acid Proteases"/>
    <property type="match status" value="1"/>
</dbReference>
<feature type="region of interest" description="Disordered" evidence="3">
    <location>
        <begin position="327"/>
        <end position="357"/>
    </location>
</feature>
<feature type="region of interest" description="Disordered" evidence="3">
    <location>
        <begin position="741"/>
        <end position="775"/>
    </location>
</feature>
<feature type="compositionally biased region" description="Basic and acidic residues" evidence="3">
    <location>
        <begin position="327"/>
        <end position="341"/>
    </location>
</feature>
<keyword evidence="1" id="KW-0863">Zinc-finger</keyword>
<dbReference type="GO" id="GO:0005737">
    <property type="term" value="C:cytoplasm"/>
    <property type="evidence" value="ECO:0007669"/>
    <property type="project" value="UniProtKB-ARBA"/>
</dbReference>